<dbReference type="AlphaFoldDB" id="A0AAN9N2S8"/>
<gene>
    <name evidence="1" type="ORF">VNO77_04768</name>
</gene>
<protein>
    <submittedName>
        <fullName evidence="1">Uncharacterized protein</fullName>
    </submittedName>
</protein>
<evidence type="ECO:0000313" key="1">
    <source>
        <dbReference type="EMBL" id="KAK7362649.1"/>
    </source>
</evidence>
<organism evidence="1 2">
    <name type="scientific">Canavalia gladiata</name>
    <name type="common">Sword bean</name>
    <name type="synonym">Dolichos gladiatus</name>
    <dbReference type="NCBI Taxonomy" id="3824"/>
    <lineage>
        <taxon>Eukaryota</taxon>
        <taxon>Viridiplantae</taxon>
        <taxon>Streptophyta</taxon>
        <taxon>Embryophyta</taxon>
        <taxon>Tracheophyta</taxon>
        <taxon>Spermatophyta</taxon>
        <taxon>Magnoliopsida</taxon>
        <taxon>eudicotyledons</taxon>
        <taxon>Gunneridae</taxon>
        <taxon>Pentapetalae</taxon>
        <taxon>rosids</taxon>
        <taxon>fabids</taxon>
        <taxon>Fabales</taxon>
        <taxon>Fabaceae</taxon>
        <taxon>Papilionoideae</taxon>
        <taxon>50 kb inversion clade</taxon>
        <taxon>NPAAA clade</taxon>
        <taxon>indigoferoid/millettioid clade</taxon>
        <taxon>Phaseoleae</taxon>
        <taxon>Canavalia</taxon>
    </lineage>
</organism>
<keyword evidence="2" id="KW-1185">Reference proteome</keyword>
<name>A0AAN9N2S8_CANGL</name>
<proteinExistence type="predicted"/>
<dbReference type="EMBL" id="JAYMYQ010000001">
    <property type="protein sequence ID" value="KAK7362649.1"/>
    <property type="molecule type" value="Genomic_DNA"/>
</dbReference>
<comment type="caution">
    <text evidence="1">The sequence shown here is derived from an EMBL/GenBank/DDBJ whole genome shotgun (WGS) entry which is preliminary data.</text>
</comment>
<accession>A0AAN9N2S8</accession>
<evidence type="ECO:0000313" key="2">
    <source>
        <dbReference type="Proteomes" id="UP001367508"/>
    </source>
</evidence>
<sequence length="95" mass="10343">MFLCLGPLASRTCHPKLKPSPIFKPSPPALDPHTTFFYKNWALAESSSLKIEPMDQNHNEQPKSTKTSAAVQGTLGAAFAKAIDKIAEVKILLIP</sequence>
<reference evidence="1 2" key="1">
    <citation type="submission" date="2024-01" db="EMBL/GenBank/DDBJ databases">
        <title>The genomes of 5 underutilized Papilionoideae crops provide insights into root nodulation and disease resistanc.</title>
        <authorList>
            <person name="Jiang F."/>
        </authorList>
    </citation>
    <scope>NUCLEOTIDE SEQUENCE [LARGE SCALE GENOMIC DNA]</scope>
    <source>
        <strain evidence="1">LVBAO_FW01</strain>
        <tissue evidence="1">Leaves</tissue>
    </source>
</reference>
<dbReference type="Proteomes" id="UP001367508">
    <property type="component" value="Unassembled WGS sequence"/>
</dbReference>